<dbReference type="eggNOG" id="ENOG5032WJZ">
    <property type="taxonomic scope" value="Bacteria"/>
</dbReference>
<feature type="domain" description="DUF3887" evidence="1">
    <location>
        <begin position="52"/>
        <end position="140"/>
    </location>
</feature>
<feature type="domain" description="DUF3887" evidence="1">
    <location>
        <begin position="153"/>
        <end position="245"/>
    </location>
</feature>
<dbReference type="Pfam" id="PF13026">
    <property type="entry name" value="DUF3887"/>
    <property type="match status" value="2"/>
</dbReference>
<evidence type="ECO:0000313" key="3">
    <source>
        <dbReference type="Proteomes" id="UP000010480"/>
    </source>
</evidence>
<organism evidence="2 3">
    <name type="scientific">Cyanobacterium aponinum (strain PCC 10605)</name>
    <dbReference type="NCBI Taxonomy" id="755178"/>
    <lineage>
        <taxon>Bacteria</taxon>
        <taxon>Bacillati</taxon>
        <taxon>Cyanobacteriota</taxon>
        <taxon>Cyanophyceae</taxon>
        <taxon>Oscillatoriophycideae</taxon>
        <taxon>Chroococcales</taxon>
        <taxon>Geminocystaceae</taxon>
        <taxon>Cyanobacterium</taxon>
    </lineage>
</organism>
<dbReference type="HOGENOM" id="CLU_1088685_0_0_3"/>
<evidence type="ECO:0000313" key="2">
    <source>
        <dbReference type="EMBL" id="AFZ53428.1"/>
    </source>
</evidence>
<dbReference type="InterPro" id="IPR024981">
    <property type="entry name" value="DUF3887"/>
</dbReference>
<dbReference type="Proteomes" id="UP000010480">
    <property type="component" value="Chromosome"/>
</dbReference>
<protein>
    <recommendedName>
        <fullName evidence="1">DUF3887 domain-containing protein</fullName>
    </recommendedName>
</protein>
<keyword evidence="3" id="KW-1185">Reference proteome</keyword>
<dbReference type="Gene3D" id="3.10.450.590">
    <property type="match status" value="2"/>
</dbReference>
<name>K9Z4U1_CYAAP</name>
<dbReference type="PATRIC" id="fig|755178.3.peg.1386"/>
<dbReference type="KEGG" id="can:Cyan10605_1313"/>
<gene>
    <name evidence="2" type="ordered locus">Cyan10605_1313</name>
</gene>
<reference evidence="3" key="1">
    <citation type="journal article" date="2013" name="Proc. Natl. Acad. Sci. U.S.A.">
        <title>Improving the coverage of the cyanobacterial phylum using diversity-driven genome sequencing.</title>
        <authorList>
            <person name="Shih P.M."/>
            <person name="Wu D."/>
            <person name="Latifi A."/>
            <person name="Axen S.D."/>
            <person name="Fewer D.P."/>
            <person name="Talla E."/>
            <person name="Calteau A."/>
            <person name="Cai F."/>
            <person name="Tandeau de Marsac N."/>
            <person name="Rippka R."/>
            <person name="Herdman M."/>
            <person name="Sivonen K."/>
            <person name="Coursin T."/>
            <person name="Laurent T."/>
            <person name="Goodwin L."/>
            <person name="Nolan M."/>
            <person name="Davenport K.W."/>
            <person name="Han C.S."/>
            <person name="Rubin E.M."/>
            <person name="Eisen J.A."/>
            <person name="Woyke T."/>
            <person name="Gugger M."/>
            <person name="Kerfeld C.A."/>
        </authorList>
    </citation>
    <scope>NUCLEOTIDE SEQUENCE [LARGE SCALE GENOMIC DNA]</scope>
    <source>
        <strain evidence="3">PCC 10605</strain>
    </source>
</reference>
<sequence length="250" mass="28557" precursor="true">MKISRFIAVGTLSVLLGGFSYQTSGYAQKLHLPFLTAQSNTQDTSAILKEKAETMIELFFAQDFEKITPYATPELRDDLSQERMERLWNRVNTKNGKFKARKQTQVIETPGSDLVFVTLEFENVTEDWIVIFNDSQEVVGVDFPNIENIETIAQRFVEDIAEGNYSEARGFLHPFLKESIFSTQIETEWNQIIAQNGDFKGIKDMRVRLGSSIDSTDIVVMDLQFNRADEQIVIIFDSSRSIIGLDFVEQ</sequence>
<evidence type="ECO:0000259" key="1">
    <source>
        <dbReference type="Pfam" id="PF13026"/>
    </source>
</evidence>
<dbReference type="RefSeq" id="WP_015219157.1">
    <property type="nucleotide sequence ID" value="NC_019776.1"/>
</dbReference>
<dbReference type="OrthoDB" id="422557at2"/>
<proteinExistence type="predicted"/>
<dbReference type="AlphaFoldDB" id="K9Z4U1"/>
<dbReference type="STRING" id="755178.Cyan10605_1313"/>
<dbReference type="EMBL" id="CP003947">
    <property type="protein sequence ID" value="AFZ53428.1"/>
    <property type="molecule type" value="Genomic_DNA"/>
</dbReference>
<accession>K9Z4U1</accession>